<evidence type="ECO:0000256" key="2">
    <source>
        <dbReference type="ARBA" id="ARBA00004496"/>
    </source>
</evidence>
<dbReference type="GO" id="GO:0000049">
    <property type="term" value="F:tRNA binding"/>
    <property type="evidence" value="ECO:0007669"/>
    <property type="project" value="UniProtKB-UniRule"/>
</dbReference>
<feature type="short sequence motif" description="'KMSKS' region" evidence="13">
    <location>
        <begin position="309"/>
        <end position="313"/>
    </location>
</feature>
<name>A0A2M7G669_9BACT</name>
<organism evidence="15 16">
    <name type="scientific">bacterium (Candidatus Blackallbacteria) CG17_big_fil_post_rev_8_21_14_2_50_48_46</name>
    <dbReference type="NCBI Taxonomy" id="2014261"/>
    <lineage>
        <taxon>Bacteria</taxon>
        <taxon>Candidatus Blackallbacteria</taxon>
    </lineage>
</organism>
<evidence type="ECO:0000256" key="4">
    <source>
        <dbReference type="ARBA" id="ARBA00022490"/>
    </source>
</evidence>
<dbReference type="InterPro" id="IPR041872">
    <property type="entry name" value="Anticodon_Met"/>
</dbReference>
<comment type="subcellular location">
    <subcellularLocation>
        <location evidence="2 13">Cytoplasm</location>
    </subcellularLocation>
</comment>
<gene>
    <name evidence="13" type="primary">metG</name>
    <name evidence="15" type="ORF">COW36_08270</name>
</gene>
<keyword evidence="8 13" id="KW-0067">ATP-binding</keyword>
<dbReference type="InterPro" id="IPR002547">
    <property type="entry name" value="tRNA-bd_dom"/>
</dbReference>
<dbReference type="GO" id="GO:0005737">
    <property type="term" value="C:cytoplasm"/>
    <property type="evidence" value="ECO:0007669"/>
    <property type="project" value="UniProtKB-SubCell"/>
</dbReference>
<evidence type="ECO:0000256" key="10">
    <source>
        <dbReference type="ARBA" id="ARBA00022917"/>
    </source>
</evidence>
<dbReference type="SUPFAM" id="SSF52374">
    <property type="entry name" value="Nucleotidylyl transferase"/>
    <property type="match status" value="1"/>
</dbReference>
<dbReference type="Gene3D" id="2.170.220.10">
    <property type="match status" value="1"/>
</dbReference>
<comment type="catalytic activity">
    <reaction evidence="12 13">
        <text>tRNA(Met) + L-methionine + ATP = L-methionyl-tRNA(Met) + AMP + diphosphate</text>
        <dbReference type="Rhea" id="RHEA:13481"/>
        <dbReference type="Rhea" id="RHEA-COMP:9667"/>
        <dbReference type="Rhea" id="RHEA-COMP:9698"/>
        <dbReference type="ChEBI" id="CHEBI:30616"/>
        <dbReference type="ChEBI" id="CHEBI:33019"/>
        <dbReference type="ChEBI" id="CHEBI:57844"/>
        <dbReference type="ChEBI" id="CHEBI:78442"/>
        <dbReference type="ChEBI" id="CHEBI:78530"/>
        <dbReference type="ChEBI" id="CHEBI:456215"/>
        <dbReference type="EC" id="6.1.1.10"/>
    </reaction>
</comment>
<evidence type="ECO:0000256" key="3">
    <source>
        <dbReference type="ARBA" id="ARBA00011738"/>
    </source>
</evidence>
<evidence type="ECO:0000256" key="1">
    <source>
        <dbReference type="ARBA" id="ARBA00003314"/>
    </source>
</evidence>
<proteinExistence type="inferred from homology"/>
<dbReference type="SUPFAM" id="SSF47323">
    <property type="entry name" value="Anticodon-binding domain of a subclass of class I aminoacyl-tRNA synthetases"/>
    <property type="match status" value="1"/>
</dbReference>
<dbReference type="InterPro" id="IPR023457">
    <property type="entry name" value="Met-tRNA_synth_2"/>
</dbReference>
<evidence type="ECO:0000256" key="12">
    <source>
        <dbReference type="ARBA" id="ARBA00047364"/>
    </source>
</evidence>
<evidence type="ECO:0000256" key="8">
    <source>
        <dbReference type="ARBA" id="ARBA00022840"/>
    </source>
</evidence>
<evidence type="ECO:0000256" key="7">
    <source>
        <dbReference type="ARBA" id="ARBA00022741"/>
    </source>
</evidence>
<accession>A0A2M7G669</accession>
<keyword evidence="11 13" id="KW-0030">Aminoacyl-tRNA synthetase</keyword>
<dbReference type="EC" id="6.1.1.10" evidence="13"/>
<dbReference type="GO" id="GO:0005524">
    <property type="term" value="F:ATP binding"/>
    <property type="evidence" value="ECO:0007669"/>
    <property type="project" value="UniProtKB-UniRule"/>
</dbReference>
<evidence type="ECO:0000313" key="16">
    <source>
        <dbReference type="Proteomes" id="UP000231019"/>
    </source>
</evidence>
<evidence type="ECO:0000256" key="13">
    <source>
        <dbReference type="HAMAP-Rule" id="MF_01228"/>
    </source>
</evidence>
<dbReference type="SUPFAM" id="SSF50249">
    <property type="entry name" value="Nucleic acid-binding proteins"/>
    <property type="match status" value="1"/>
</dbReference>
<comment type="caution">
    <text evidence="13">Lacks conserved residue(s) required for the propagation of feature annotation.</text>
</comment>
<dbReference type="Proteomes" id="UP000231019">
    <property type="component" value="Unassembled WGS sequence"/>
</dbReference>
<keyword evidence="9 13" id="KW-0694">RNA-binding</keyword>
<evidence type="ECO:0000256" key="6">
    <source>
        <dbReference type="ARBA" id="ARBA00022598"/>
    </source>
</evidence>
<dbReference type="Gene3D" id="1.10.730.10">
    <property type="entry name" value="Isoleucyl-tRNA Synthetase, Domain 1"/>
    <property type="match status" value="1"/>
</dbReference>
<keyword evidence="4 13" id="KW-0963">Cytoplasm</keyword>
<dbReference type="Pfam" id="PF19303">
    <property type="entry name" value="Anticodon_3"/>
    <property type="match status" value="1"/>
</dbReference>
<dbReference type="EMBL" id="PFFQ01000023">
    <property type="protein sequence ID" value="PIW17485.1"/>
    <property type="molecule type" value="Genomic_DNA"/>
</dbReference>
<dbReference type="HAMAP" id="MF_01228">
    <property type="entry name" value="Met_tRNA_synth_type2"/>
    <property type="match status" value="1"/>
</dbReference>
<sequence length="663" mass="75596">MAKGYFRKDAPMSESRYYVTTPIYYVNDEAHIGHAYTTTLADVLMRYHRIMGEETFFLTGLDEHGQKVQQAAEKLGISPQEHCDRMAPRFQELWAKMGIQPDDFVRTTQARHQQIVTQILQNIWDKGLIYDATYEGWYEVSEERFLTDKEIEEKGYTPESPEITFIKEKNYFFKMSQFQDWLIEHIQSHPDFIRPESRRNEILGFLRQPLGDLCISRPKSRLSWGIELPFDRDYVTYVWFDALINYISVPLARGGTEELQKWWPHSVHLIGKDILTTHCVYWPTMLKAAGYEPPKTILAHGWWLIDAAKMSKSKGNVVKPLELMDKYGIDAFRYFLMRDMSLGADSNFSEKALVDRINSDLANDFGNLLNRTINLLKRNFEGVIPAPAEKGELELELETLAHTTIKQVREWVLDYKLHAALEETLQLVRRANKYMEQTAPWKTAKTDLPRTGTILWHVLEIFRLAAALLAPVIPGKINDLLEQLGLQETDLKLSWGVLPAGTQTHEPRVLFPRQEFIQEEKKMENTVTEAPVTQAPPAQASAPAAPAPANEDQIGTNLIGIEDFGKVELRVAQIAEAERVPKTDKLMRLIVDLGTEQRQIVAGIAAHYSPEQLLGKKVIVVANLKPAKLRGLESRGMLLAAKNETQFSILTVLDDVAPGARVS</sequence>
<reference evidence="15 16" key="1">
    <citation type="submission" date="2017-09" db="EMBL/GenBank/DDBJ databases">
        <title>Depth-based differentiation of microbial function through sediment-hosted aquifers and enrichment of novel symbionts in the deep terrestrial subsurface.</title>
        <authorList>
            <person name="Probst A.J."/>
            <person name="Ladd B."/>
            <person name="Jarett J.K."/>
            <person name="Geller-Mcgrath D.E."/>
            <person name="Sieber C.M."/>
            <person name="Emerson J.B."/>
            <person name="Anantharaman K."/>
            <person name="Thomas B.C."/>
            <person name="Malmstrom R."/>
            <person name="Stieglmeier M."/>
            <person name="Klingl A."/>
            <person name="Woyke T."/>
            <person name="Ryan C.M."/>
            <person name="Banfield J.F."/>
        </authorList>
    </citation>
    <scope>NUCLEOTIDE SEQUENCE [LARGE SCALE GENOMIC DNA]</scope>
    <source>
        <strain evidence="15">CG17_big_fil_post_rev_8_21_14_2_50_48_46</strain>
    </source>
</reference>
<evidence type="ECO:0000256" key="5">
    <source>
        <dbReference type="ARBA" id="ARBA00022555"/>
    </source>
</evidence>
<protein>
    <recommendedName>
        <fullName evidence="13">Methionine--tRNA ligase</fullName>
        <ecNumber evidence="13">6.1.1.10</ecNumber>
    </recommendedName>
    <alternativeName>
        <fullName evidence="13">Methionyl-tRNA synthetase</fullName>
        <shortName evidence="13">MetRS</shortName>
    </alternativeName>
</protein>
<dbReference type="FunFam" id="2.40.50.140:FF:000042">
    <property type="entry name" value="Methionine--tRNA ligase"/>
    <property type="match status" value="1"/>
</dbReference>
<keyword evidence="6 13" id="KW-0436">Ligase</keyword>
<dbReference type="AlphaFoldDB" id="A0A2M7G669"/>
<dbReference type="Pfam" id="PF01588">
    <property type="entry name" value="tRNA_bind"/>
    <property type="match status" value="1"/>
</dbReference>
<dbReference type="Pfam" id="PF09334">
    <property type="entry name" value="tRNA-synt_1g"/>
    <property type="match status" value="2"/>
</dbReference>
<feature type="domain" description="TRNA-binding" evidence="14">
    <location>
        <begin position="563"/>
        <end position="663"/>
    </location>
</feature>
<comment type="similarity">
    <text evidence="13">Belongs to the class-I aminoacyl-tRNA synthetase family. MetG type 2B subfamily.</text>
</comment>
<evidence type="ECO:0000256" key="9">
    <source>
        <dbReference type="ARBA" id="ARBA00022884"/>
    </source>
</evidence>
<dbReference type="PRINTS" id="PR01041">
    <property type="entry name" value="TRNASYNTHMET"/>
</dbReference>
<dbReference type="InterPro" id="IPR009080">
    <property type="entry name" value="tRNAsynth_Ia_anticodon-bd"/>
</dbReference>
<dbReference type="NCBIfam" id="NF008900">
    <property type="entry name" value="PRK12267.1"/>
    <property type="match status" value="1"/>
</dbReference>
<evidence type="ECO:0000313" key="15">
    <source>
        <dbReference type="EMBL" id="PIW17485.1"/>
    </source>
</evidence>
<dbReference type="PANTHER" id="PTHR43326:SF1">
    <property type="entry name" value="METHIONINE--TRNA LIGASE, MITOCHONDRIAL"/>
    <property type="match status" value="1"/>
</dbReference>
<feature type="short sequence motif" description="'HIGH' region" evidence="13">
    <location>
        <begin position="24"/>
        <end position="34"/>
    </location>
</feature>
<dbReference type="NCBIfam" id="TIGR00398">
    <property type="entry name" value="metG"/>
    <property type="match status" value="1"/>
</dbReference>
<keyword evidence="7 13" id="KW-0547">Nucleotide-binding</keyword>
<dbReference type="InterPro" id="IPR004495">
    <property type="entry name" value="Met-tRNA-synth_bsu_C"/>
</dbReference>
<dbReference type="CDD" id="cd07957">
    <property type="entry name" value="Anticodon_Ia_Met"/>
    <property type="match status" value="1"/>
</dbReference>
<comment type="subunit">
    <text evidence="3 13">Homodimer.</text>
</comment>
<dbReference type="GO" id="GO:0006431">
    <property type="term" value="P:methionyl-tRNA aminoacylation"/>
    <property type="evidence" value="ECO:0007669"/>
    <property type="project" value="UniProtKB-UniRule"/>
</dbReference>
<keyword evidence="5 13" id="KW-0820">tRNA-binding</keyword>
<dbReference type="NCBIfam" id="TIGR00399">
    <property type="entry name" value="metG_C_term"/>
    <property type="match status" value="1"/>
</dbReference>
<dbReference type="GO" id="GO:0004825">
    <property type="term" value="F:methionine-tRNA ligase activity"/>
    <property type="evidence" value="ECO:0007669"/>
    <property type="project" value="UniProtKB-UniRule"/>
</dbReference>
<dbReference type="InterPro" id="IPR015413">
    <property type="entry name" value="Methionyl/Leucyl_tRNA_Synth"/>
</dbReference>
<dbReference type="InterPro" id="IPR014758">
    <property type="entry name" value="Met-tRNA_synth"/>
</dbReference>
<dbReference type="Gene3D" id="2.40.50.140">
    <property type="entry name" value="Nucleic acid-binding proteins"/>
    <property type="match status" value="1"/>
</dbReference>
<evidence type="ECO:0000256" key="11">
    <source>
        <dbReference type="ARBA" id="ARBA00023146"/>
    </source>
</evidence>
<dbReference type="CDD" id="cd00814">
    <property type="entry name" value="MetRS_core"/>
    <property type="match status" value="1"/>
</dbReference>
<dbReference type="InterPro" id="IPR014729">
    <property type="entry name" value="Rossmann-like_a/b/a_fold"/>
</dbReference>
<dbReference type="CDD" id="cd02800">
    <property type="entry name" value="tRNA_bind_EcMetRS_like"/>
    <property type="match status" value="1"/>
</dbReference>
<dbReference type="FunFam" id="2.170.220.10:FF:000001">
    <property type="entry name" value="methionine--tRNA ligase, mitochondrial"/>
    <property type="match status" value="1"/>
</dbReference>
<dbReference type="Gene3D" id="3.40.50.620">
    <property type="entry name" value="HUPs"/>
    <property type="match status" value="1"/>
</dbReference>
<evidence type="ECO:0000259" key="14">
    <source>
        <dbReference type="PROSITE" id="PS50886"/>
    </source>
</evidence>
<dbReference type="PROSITE" id="PS50886">
    <property type="entry name" value="TRBD"/>
    <property type="match status" value="1"/>
</dbReference>
<dbReference type="PANTHER" id="PTHR43326">
    <property type="entry name" value="METHIONYL-TRNA SYNTHETASE"/>
    <property type="match status" value="1"/>
</dbReference>
<dbReference type="InterPro" id="IPR012340">
    <property type="entry name" value="NA-bd_OB-fold"/>
</dbReference>
<comment type="function">
    <text evidence="1 13">Is required not only for elongation of protein synthesis but also for the initiation of all mRNA translation through initiator tRNA(fMet) aminoacylation.</text>
</comment>
<keyword evidence="10 13" id="KW-0648">Protein biosynthesis</keyword>
<comment type="caution">
    <text evidence="15">The sequence shown here is derived from an EMBL/GenBank/DDBJ whole genome shotgun (WGS) entry which is preliminary data.</text>
</comment>
<dbReference type="InterPro" id="IPR033911">
    <property type="entry name" value="MetRS_core"/>
</dbReference>